<keyword evidence="4" id="KW-0325">Glycoprotein</keyword>
<dbReference type="Gene3D" id="3.90.215.10">
    <property type="entry name" value="Gamma Fibrinogen, chain A, domain 1"/>
    <property type="match status" value="1"/>
</dbReference>
<gene>
    <name evidence="7" type="ORF">FSP39_000285</name>
</gene>
<feature type="domain" description="Fibrinogen C-terminal" evidence="6">
    <location>
        <begin position="80"/>
        <end position="297"/>
    </location>
</feature>
<sequence>MGELKVEMAADKELAGKEKKEDANASRVNIALVASLLVAAAALAASVYYPSAKLVEEVKDLVRLMENITKTNSMSEHQVVAEAEIPRDCYDIQLYGHVTSGVYKIYPGGIKRGIDVYCDMDTDNGGWLVFQRRIDGTLDFYKNWAEYQIGFGDLSSEFWLGTESLHIITDQGFYERRVDMTDFDGQHRYAQYRGVHIGDRDTKYKLRLAGYHGYAGDSLYAHNNMKFSARDHDNDNAGGHCAETFKGGFWYNNCHAANPNGQYLSGDHETLANGINWHSWRGYKYSLKTIEMKIRPL</sequence>
<evidence type="ECO:0000256" key="1">
    <source>
        <dbReference type="ARBA" id="ARBA00004613"/>
    </source>
</evidence>
<proteinExistence type="predicted"/>
<feature type="transmembrane region" description="Helical" evidence="5">
    <location>
        <begin position="28"/>
        <end position="49"/>
    </location>
</feature>
<keyword evidence="5" id="KW-1133">Transmembrane helix</keyword>
<dbReference type="GO" id="GO:0034116">
    <property type="term" value="P:positive regulation of heterotypic cell-cell adhesion"/>
    <property type="evidence" value="ECO:0007669"/>
    <property type="project" value="TreeGrafter"/>
</dbReference>
<comment type="subcellular location">
    <subcellularLocation>
        <location evidence="1">Secreted</location>
    </subcellularLocation>
</comment>
<keyword evidence="2" id="KW-0964">Secreted</keyword>
<dbReference type="AlphaFoldDB" id="A0AA88XKB8"/>
<dbReference type="PANTHER" id="PTHR47221">
    <property type="entry name" value="FIBRINOGEN ALPHA CHAIN"/>
    <property type="match status" value="1"/>
</dbReference>
<evidence type="ECO:0000256" key="5">
    <source>
        <dbReference type="SAM" id="Phobius"/>
    </source>
</evidence>
<dbReference type="InterPro" id="IPR036056">
    <property type="entry name" value="Fibrinogen-like_C"/>
</dbReference>
<dbReference type="GO" id="GO:0030674">
    <property type="term" value="F:protein-macromolecule adaptor activity"/>
    <property type="evidence" value="ECO:0007669"/>
    <property type="project" value="TreeGrafter"/>
</dbReference>
<evidence type="ECO:0000256" key="3">
    <source>
        <dbReference type="ARBA" id="ARBA00023157"/>
    </source>
</evidence>
<dbReference type="Pfam" id="PF00147">
    <property type="entry name" value="Fibrinogen_C"/>
    <property type="match status" value="1"/>
</dbReference>
<dbReference type="EMBL" id="VSWD01000011">
    <property type="protein sequence ID" value="KAK3087010.1"/>
    <property type="molecule type" value="Genomic_DNA"/>
</dbReference>
<dbReference type="FunFam" id="3.90.215.10:FF:000001">
    <property type="entry name" value="Tenascin isoform 1"/>
    <property type="match status" value="1"/>
</dbReference>
<dbReference type="Proteomes" id="UP001186944">
    <property type="component" value="Unassembled WGS sequence"/>
</dbReference>
<keyword evidence="5" id="KW-0472">Membrane</keyword>
<dbReference type="GO" id="GO:0005577">
    <property type="term" value="C:fibrinogen complex"/>
    <property type="evidence" value="ECO:0007669"/>
    <property type="project" value="TreeGrafter"/>
</dbReference>
<evidence type="ECO:0000256" key="4">
    <source>
        <dbReference type="ARBA" id="ARBA00023180"/>
    </source>
</evidence>
<evidence type="ECO:0000259" key="6">
    <source>
        <dbReference type="PROSITE" id="PS51406"/>
    </source>
</evidence>
<name>A0AA88XKB8_PINIB</name>
<dbReference type="PANTHER" id="PTHR47221:SF5">
    <property type="entry name" value="FIBRINOGEN C-TERMINAL DOMAIN-CONTAINING PROTEIN"/>
    <property type="match status" value="1"/>
</dbReference>
<dbReference type="SMART" id="SM00186">
    <property type="entry name" value="FBG"/>
    <property type="match status" value="1"/>
</dbReference>
<dbReference type="InterPro" id="IPR014716">
    <property type="entry name" value="Fibrinogen_a/b/g_C_1"/>
</dbReference>
<evidence type="ECO:0000313" key="7">
    <source>
        <dbReference type="EMBL" id="KAK3087010.1"/>
    </source>
</evidence>
<comment type="caution">
    <text evidence="7">The sequence shown here is derived from an EMBL/GenBank/DDBJ whole genome shotgun (WGS) entry which is preliminary data.</text>
</comment>
<dbReference type="NCBIfam" id="NF040941">
    <property type="entry name" value="GGGWT_bact"/>
    <property type="match status" value="1"/>
</dbReference>
<evidence type="ECO:0000313" key="8">
    <source>
        <dbReference type="Proteomes" id="UP001186944"/>
    </source>
</evidence>
<evidence type="ECO:0000256" key="2">
    <source>
        <dbReference type="ARBA" id="ARBA00022525"/>
    </source>
</evidence>
<dbReference type="InterPro" id="IPR037579">
    <property type="entry name" value="FIB_ANG-like"/>
</dbReference>
<accession>A0AA88XKB8</accession>
<dbReference type="PROSITE" id="PS51406">
    <property type="entry name" value="FIBRINOGEN_C_2"/>
    <property type="match status" value="1"/>
</dbReference>
<dbReference type="CDD" id="cd00087">
    <property type="entry name" value="FReD"/>
    <property type="match status" value="1"/>
</dbReference>
<dbReference type="InterPro" id="IPR002181">
    <property type="entry name" value="Fibrinogen_a/b/g_C_dom"/>
</dbReference>
<dbReference type="SUPFAM" id="SSF56496">
    <property type="entry name" value="Fibrinogen C-terminal domain-like"/>
    <property type="match status" value="1"/>
</dbReference>
<keyword evidence="3" id="KW-1015">Disulfide bond</keyword>
<keyword evidence="8" id="KW-1185">Reference proteome</keyword>
<keyword evidence="5" id="KW-0812">Transmembrane</keyword>
<dbReference type="GO" id="GO:0005201">
    <property type="term" value="F:extracellular matrix structural constituent"/>
    <property type="evidence" value="ECO:0007669"/>
    <property type="project" value="TreeGrafter"/>
</dbReference>
<organism evidence="7 8">
    <name type="scientific">Pinctada imbricata</name>
    <name type="common">Atlantic pearl-oyster</name>
    <name type="synonym">Pinctada martensii</name>
    <dbReference type="NCBI Taxonomy" id="66713"/>
    <lineage>
        <taxon>Eukaryota</taxon>
        <taxon>Metazoa</taxon>
        <taxon>Spiralia</taxon>
        <taxon>Lophotrochozoa</taxon>
        <taxon>Mollusca</taxon>
        <taxon>Bivalvia</taxon>
        <taxon>Autobranchia</taxon>
        <taxon>Pteriomorphia</taxon>
        <taxon>Pterioida</taxon>
        <taxon>Pterioidea</taxon>
        <taxon>Pteriidae</taxon>
        <taxon>Pinctada</taxon>
    </lineage>
</organism>
<reference evidence="7" key="1">
    <citation type="submission" date="2019-08" db="EMBL/GenBank/DDBJ databases">
        <title>The improved chromosome-level genome for the pearl oyster Pinctada fucata martensii using PacBio sequencing and Hi-C.</title>
        <authorList>
            <person name="Zheng Z."/>
        </authorList>
    </citation>
    <scope>NUCLEOTIDE SEQUENCE</scope>
    <source>
        <strain evidence="7">ZZ-2019</strain>
        <tissue evidence="7">Adductor muscle</tissue>
    </source>
</reference>
<protein>
    <recommendedName>
        <fullName evidence="6">Fibrinogen C-terminal domain-containing protein</fullName>
    </recommendedName>
</protein>